<evidence type="ECO:0000313" key="6">
    <source>
        <dbReference type="EMBL" id="KAE9142438.1"/>
    </source>
</evidence>
<dbReference type="EMBL" id="QXGA01000701">
    <property type="protein sequence ID" value="KAE9142438.1"/>
    <property type="molecule type" value="Genomic_DNA"/>
</dbReference>
<evidence type="ECO:0000313" key="10">
    <source>
        <dbReference type="EMBL" id="KAE9306995.1"/>
    </source>
</evidence>
<evidence type="ECO:0000313" key="12">
    <source>
        <dbReference type="Proteomes" id="UP000433483"/>
    </source>
</evidence>
<evidence type="ECO:0000313" key="3">
    <source>
        <dbReference type="EMBL" id="KAE9006769.1"/>
    </source>
</evidence>
<dbReference type="AlphaFoldDB" id="A0A6A3TT34"/>
<dbReference type="Proteomes" id="UP000460718">
    <property type="component" value="Unassembled WGS sequence"/>
</dbReference>
<dbReference type="Proteomes" id="UP000437068">
    <property type="component" value="Unassembled WGS sequence"/>
</dbReference>
<dbReference type="EMBL" id="QXGC01000166">
    <property type="protein sequence ID" value="KAE9246620.1"/>
    <property type="molecule type" value="Genomic_DNA"/>
</dbReference>
<dbReference type="Proteomes" id="UP000441208">
    <property type="component" value="Unassembled WGS sequence"/>
</dbReference>
<comment type="caution">
    <text evidence="6">The sequence shown here is derived from an EMBL/GenBank/DDBJ whole genome shotgun (WGS) entry which is preliminary data.</text>
</comment>
<evidence type="ECO:0000313" key="8">
    <source>
        <dbReference type="EMBL" id="KAE9242101.1"/>
    </source>
</evidence>
<feature type="compositionally biased region" description="Basic and acidic residues" evidence="1">
    <location>
        <begin position="130"/>
        <end position="147"/>
    </location>
</feature>
<dbReference type="PANTHER" id="PTHR37558">
    <property type="entry name" value="HTH CENPB-TYPE DOMAIN-CONTAINING PROTEIN"/>
    <property type="match status" value="1"/>
</dbReference>
<dbReference type="EMBL" id="QXFZ01000327">
    <property type="protein sequence ID" value="KAE9120914.1"/>
    <property type="molecule type" value="Genomic_DNA"/>
</dbReference>
<feature type="region of interest" description="Disordered" evidence="1">
    <location>
        <begin position="130"/>
        <end position="215"/>
    </location>
</feature>
<dbReference type="EMBL" id="QXFW01000634">
    <property type="protein sequence ID" value="KAE9006769.1"/>
    <property type="molecule type" value="Genomic_DNA"/>
</dbReference>
<evidence type="ECO:0000313" key="4">
    <source>
        <dbReference type="EMBL" id="KAE9107918.1"/>
    </source>
</evidence>
<evidence type="ECO:0000313" key="19">
    <source>
        <dbReference type="Proteomes" id="UP000488956"/>
    </source>
</evidence>
<evidence type="ECO:0000313" key="5">
    <source>
        <dbReference type="EMBL" id="KAE9120914.1"/>
    </source>
</evidence>
<evidence type="ECO:0000313" key="17">
    <source>
        <dbReference type="Proteomes" id="UP000460718"/>
    </source>
</evidence>
<evidence type="ECO:0000313" key="11">
    <source>
        <dbReference type="Proteomes" id="UP000429523"/>
    </source>
</evidence>
<evidence type="ECO:0000313" key="15">
    <source>
        <dbReference type="Proteomes" id="UP000440732"/>
    </source>
</evidence>
<evidence type="ECO:0000313" key="18">
    <source>
        <dbReference type="Proteomes" id="UP000476176"/>
    </source>
</evidence>
<dbReference type="Proteomes" id="UP000429523">
    <property type="component" value="Unassembled WGS sequence"/>
</dbReference>
<evidence type="ECO:0000313" key="9">
    <source>
        <dbReference type="EMBL" id="KAE9246620.1"/>
    </source>
</evidence>
<name>A0A6A3TT34_9STRA</name>
<dbReference type="EMBL" id="QXGF01000196">
    <property type="protein sequence ID" value="KAE8944617.1"/>
    <property type="molecule type" value="Genomic_DNA"/>
</dbReference>
<dbReference type="EMBL" id="QXGB01000433">
    <property type="protein sequence ID" value="KAE9215105.1"/>
    <property type="molecule type" value="Genomic_DNA"/>
</dbReference>
<dbReference type="OrthoDB" id="128515at2759"/>
<dbReference type="EMBL" id="QXGE01000642">
    <property type="protein sequence ID" value="KAE9306995.1"/>
    <property type="molecule type" value="Genomic_DNA"/>
</dbReference>
<accession>A0A6A3TT34</accession>
<feature type="compositionally biased region" description="Basic residues" evidence="1">
    <location>
        <begin position="185"/>
        <end position="198"/>
    </location>
</feature>
<evidence type="ECO:0000313" key="14">
    <source>
        <dbReference type="Proteomes" id="UP000440367"/>
    </source>
</evidence>
<evidence type="ECO:0000256" key="1">
    <source>
        <dbReference type="SAM" id="MobiDB-lite"/>
    </source>
</evidence>
<protein>
    <submittedName>
        <fullName evidence="6">Uncharacterized protein</fullName>
    </submittedName>
</protein>
<dbReference type="EMBL" id="QXGD01000357">
    <property type="protein sequence ID" value="KAE9242101.1"/>
    <property type="molecule type" value="Genomic_DNA"/>
</dbReference>
<proteinExistence type="predicted"/>
<organism evidence="6 15">
    <name type="scientific">Phytophthora fragariae</name>
    <dbReference type="NCBI Taxonomy" id="53985"/>
    <lineage>
        <taxon>Eukaryota</taxon>
        <taxon>Sar</taxon>
        <taxon>Stramenopiles</taxon>
        <taxon>Oomycota</taxon>
        <taxon>Peronosporomycetes</taxon>
        <taxon>Peronosporales</taxon>
        <taxon>Peronosporaceae</taxon>
        <taxon>Phytophthora</taxon>
    </lineage>
</organism>
<evidence type="ECO:0000313" key="13">
    <source>
        <dbReference type="Proteomes" id="UP000437068"/>
    </source>
</evidence>
<evidence type="ECO:0000313" key="2">
    <source>
        <dbReference type="EMBL" id="KAE8944617.1"/>
    </source>
</evidence>
<dbReference type="Proteomes" id="UP000440732">
    <property type="component" value="Unassembled WGS sequence"/>
</dbReference>
<dbReference type="Proteomes" id="UP000488956">
    <property type="component" value="Unassembled WGS sequence"/>
</dbReference>
<evidence type="ECO:0000313" key="16">
    <source>
        <dbReference type="Proteomes" id="UP000441208"/>
    </source>
</evidence>
<keyword evidence="12" id="KW-1185">Reference proteome</keyword>
<dbReference type="Proteomes" id="UP000433483">
    <property type="component" value="Unassembled WGS sequence"/>
</dbReference>
<dbReference type="EMBL" id="QXFX01000664">
    <property type="protein sequence ID" value="KAE9107918.1"/>
    <property type="molecule type" value="Genomic_DNA"/>
</dbReference>
<gene>
    <name evidence="10" type="ORF">PF001_g11840</name>
    <name evidence="8" type="ORF">PF002_g8926</name>
    <name evidence="9" type="ORF">PF004_g4714</name>
    <name evidence="7" type="ORF">PF005_g9557</name>
    <name evidence="6" type="ORF">PF006_g12449</name>
    <name evidence="5" type="ORF">PF007_g7994</name>
    <name evidence="2" type="ORF">PF009_g5712</name>
    <name evidence="4" type="ORF">PF010_g12100</name>
    <name evidence="3" type="ORF">PF011_g11427</name>
</gene>
<dbReference type="Proteomes" id="UP000440367">
    <property type="component" value="Unassembled WGS sequence"/>
</dbReference>
<evidence type="ECO:0000313" key="7">
    <source>
        <dbReference type="EMBL" id="KAE9215105.1"/>
    </source>
</evidence>
<sequence length="215" mass="24197">MAPDVTLGDEAVSSLRAGDSADTTPGSRKNFTVEDDLSFLRRVNLVRPWEAAVGTSNGIMRAFDMIAEKCRSVPGFVMKDGPALRTRFDCHVRVFRAQQRTSMRSSGTSEEYRERDVLLQDAVCRMDNWKEESEKDKALERSKKEGIESSGHLMRRLAMAEMEDEDNPSDNEEESTVTNSSQKRAAPRGNRRTHKPSKREKLSVIRDSIAQAKDG</sequence>
<dbReference type="Proteomes" id="UP000476176">
    <property type="component" value="Unassembled WGS sequence"/>
</dbReference>
<dbReference type="PANTHER" id="PTHR37558:SF1">
    <property type="entry name" value="HTH CENPB-TYPE DOMAIN-CONTAINING PROTEIN"/>
    <property type="match status" value="1"/>
</dbReference>
<feature type="compositionally biased region" description="Acidic residues" evidence="1">
    <location>
        <begin position="161"/>
        <end position="175"/>
    </location>
</feature>
<reference evidence="11 12" key="1">
    <citation type="submission" date="2018-08" db="EMBL/GenBank/DDBJ databases">
        <title>Genomic investigation of the strawberry pathogen Phytophthora fragariae indicates pathogenicity is determined by transcriptional variation in three key races.</title>
        <authorList>
            <person name="Adams T.M."/>
            <person name="Armitage A.D."/>
            <person name="Sobczyk M.K."/>
            <person name="Bates H.J."/>
            <person name="Dunwell J.M."/>
            <person name="Nellist C.F."/>
            <person name="Harrison R.J."/>
        </authorList>
    </citation>
    <scope>NUCLEOTIDE SEQUENCE [LARGE SCALE GENOMIC DNA]</scope>
    <source>
        <strain evidence="10 13">A4</strain>
        <strain evidence="8 14">BC-1</strain>
        <strain evidence="9 18">BC-23</strain>
        <strain evidence="7 12">NOV-27</strain>
        <strain evidence="6 15">NOV-5</strain>
        <strain evidence="5 16">NOV-71</strain>
        <strain evidence="2 11">NOV-9</strain>
        <strain evidence="4 19">ONT-3</strain>
        <strain evidence="3 17">SCRP245</strain>
    </source>
</reference>